<proteinExistence type="predicted"/>
<sequence length="562" mass="66062">MDSTELLQFDEDGPMPGQIAKENQMSGKKVKQCSEKENKYEEMVRKMKVPDLALMISVPYKLDEWFLASVLGKGKYSKIYRGRSHPNGLWHAVKVENSQRKASYASHEVSILRTIMYPKEVPHIPKPLAYVKTPSISYFAMTLLGRNISDLKLESPEQRFPSGTMSRIGLQVLHALKSIHEKGIIHRNIKPSKLMMGHEEDVKRWRLVHVIGFGFARQWAYNQDKSDPTKMHPRPLRKKVRFRGSLKFSSPNAHLGCDLSRRDDLWSLLFTLIDLNGSLPWAGERDHSILAKKKLNPEIVLADMPQSFDKVMKHLIELKPWERPDYYMFFNVLRTLMFESGQIPECKYIFESEDLTYEELRIRKKEEWEEITGTFFEKDFIEINGPEKCLRKKKEWKTPNLDEFVSARDLVIDEEMKEYRKLPAEREDYEKKKKRDVKYMAKIEREKDRTKLLYEFKPTNGEEKYEHRRAANQLRADHDLKREKEKIFGGKKKKEGEYMACESLRERGEKHKNEKEENIPIGEHLDIKKRSLAYREMLNTGEEMKFEGSPPIDDASLDQDGP</sequence>
<reference evidence="4" key="1">
    <citation type="submission" date="2017-10" db="EMBL/GenBank/DDBJ databases">
        <title>Rapid genome shrinkage in a self-fertile nematode reveals novel sperm competition proteins.</title>
        <authorList>
            <person name="Yin D."/>
            <person name="Schwarz E.M."/>
            <person name="Thomas C.G."/>
            <person name="Felde R.L."/>
            <person name="Korf I.F."/>
            <person name="Cutter A.D."/>
            <person name="Schartner C.M."/>
            <person name="Ralston E.J."/>
            <person name="Meyer B.J."/>
            <person name="Haag E.S."/>
        </authorList>
    </citation>
    <scope>NUCLEOTIDE SEQUENCE [LARGE SCALE GENOMIC DNA]</scope>
    <source>
        <strain evidence="4">JU1422</strain>
    </source>
</reference>
<dbReference type="PANTHER" id="PTHR11909">
    <property type="entry name" value="CASEIN KINASE-RELATED"/>
    <property type="match status" value="1"/>
</dbReference>
<dbReference type="InterPro" id="IPR000719">
    <property type="entry name" value="Prot_kinase_dom"/>
</dbReference>
<comment type="caution">
    <text evidence="3">The sequence shown here is derived from an EMBL/GenBank/DDBJ whole genome shotgun (WGS) entry which is preliminary data.</text>
</comment>
<name>A0A2G5U6H0_9PELO</name>
<dbReference type="Gene3D" id="1.10.510.10">
    <property type="entry name" value="Transferase(Phosphotransferase) domain 1"/>
    <property type="match status" value="1"/>
</dbReference>
<dbReference type="AlphaFoldDB" id="A0A2G5U6H0"/>
<feature type="domain" description="Protein kinase" evidence="2">
    <location>
        <begin position="65"/>
        <end position="337"/>
    </location>
</feature>
<evidence type="ECO:0000256" key="1">
    <source>
        <dbReference type="SAM" id="MobiDB-lite"/>
    </source>
</evidence>
<dbReference type="GO" id="GO:0005524">
    <property type="term" value="F:ATP binding"/>
    <property type="evidence" value="ECO:0007669"/>
    <property type="project" value="InterPro"/>
</dbReference>
<evidence type="ECO:0000313" key="4">
    <source>
        <dbReference type="Proteomes" id="UP000230233"/>
    </source>
</evidence>
<evidence type="ECO:0000259" key="2">
    <source>
        <dbReference type="PROSITE" id="PS50011"/>
    </source>
</evidence>
<dbReference type="FunFam" id="1.10.510.10:FF:002030">
    <property type="entry name" value="Tau TuBulin Kinase"/>
    <property type="match status" value="1"/>
</dbReference>
<dbReference type="GO" id="GO:0004672">
    <property type="term" value="F:protein kinase activity"/>
    <property type="evidence" value="ECO:0007669"/>
    <property type="project" value="InterPro"/>
</dbReference>
<dbReference type="EMBL" id="PDUG01000004">
    <property type="protein sequence ID" value="PIC34846.1"/>
    <property type="molecule type" value="Genomic_DNA"/>
</dbReference>
<protein>
    <recommendedName>
        <fullName evidence="2">Protein kinase domain-containing protein</fullName>
    </recommendedName>
</protein>
<dbReference type="Proteomes" id="UP000230233">
    <property type="component" value="Chromosome IV"/>
</dbReference>
<dbReference type="InterPro" id="IPR050235">
    <property type="entry name" value="CK1_Ser-Thr_kinase"/>
</dbReference>
<dbReference type="InterPro" id="IPR011009">
    <property type="entry name" value="Kinase-like_dom_sf"/>
</dbReference>
<dbReference type="OrthoDB" id="5579860at2759"/>
<feature type="region of interest" description="Disordered" evidence="1">
    <location>
        <begin position="541"/>
        <end position="562"/>
    </location>
</feature>
<dbReference type="STRING" id="1611254.A0A2G5U6H0"/>
<dbReference type="PROSITE" id="PS50011">
    <property type="entry name" value="PROTEIN_KINASE_DOM"/>
    <property type="match status" value="1"/>
</dbReference>
<dbReference type="SMART" id="SM00220">
    <property type="entry name" value="S_TKc"/>
    <property type="match status" value="1"/>
</dbReference>
<dbReference type="Pfam" id="PF00069">
    <property type="entry name" value="Pkinase"/>
    <property type="match status" value="1"/>
</dbReference>
<dbReference type="SUPFAM" id="SSF56112">
    <property type="entry name" value="Protein kinase-like (PK-like)"/>
    <property type="match status" value="1"/>
</dbReference>
<keyword evidence="4" id="KW-1185">Reference proteome</keyword>
<evidence type="ECO:0000313" key="3">
    <source>
        <dbReference type="EMBL" id="PIC34846.1"/>
    </source>
</evidence>
<organism evidence="3 4">
    <name type="scientific">Caenorhabditis nigoni</name>
    <dbReference type="NCBI Taxonomy" id="1611254"/>
    <lineage>
        <taxon>Eukaryota</taxon>
        <taxon>Metazoa</taxon>
        <taxon>Ecdysozoa</taxon>
        <taxon>Nematoda</taxon>
        <taxon>Chromadorea</taxon>
        <taxon>Rhabditida</taxon>
        <taxon>Rhabditina</taxon>
        <taxon>Rhabditomorpha</taxon>
        <taxon>Rhabditoidea</taxon>
        <taxon>Rhabditidae</taxon>
        <taxon>Peloderinae</taxon>
        <taxon>Caenorhabditis</taxon>
    </lineage>
</organism>
<gene>
    <name evidence="3" type="primary">Cni-F32B6.10</name>
    <name evidence="3" type="synonym">Cnig_chr_IV.g14380</name>
    <name evidence="3" type="ORF">B9Z55_014380</name>
</gene>
<accession>A0A2G5U6H0</accession>